<keyword evidence="2" id="KW-1185">Reference proteome</keyword>
<dbReference type="AlphaFoldDB" id="A0A8J3QDW5"/>
<dbReference type="EMBL" id="BONY01000037">
    <property type="protein sequence ID" value="GIH07536.1"/>
    <property type="molecule type" value="Genomic_DNA"/>
</dbReference>
<comment type="caution">
    <text evidence="1">The sequence shown here is derived from an EMBL/GenBank/DDBJ whole genome shotgun (WGS) entry which is preliminary data.</text>
</comment>
<evidence type="ECO:0000313" key="1">
    <source>
        <dbReference type="EMBL" id="GIH07536.1"/>
    </source>
</evidence>
<accession>A0A8J3QDW5</accession>
<name>A0A8J3QDW5_9ACTN</name>
<dbReference type="PROSITE" id="PS51257">
    <property type="entry name" value="PROKAR_LIPOPROTEIN"/>
    <property type="match status" value="1"/>
</dbReference>
<dbReference type="Proteomes" id="UP000612899">
    <property type="component" value="Unassembled WGS sequence"/>
</dbReference>
<protein>
    <submittedName>
        <fullName evidence="1">Uncharacterized protein</fullName>
    </submittedName>
</protein>
<proteinExistence type="predicted"/>
<sequence>MRGFVGVVAAMVFVLQGCRLDGGSPAPTDSGSAAAPSGVASTVVSVKVNASQYGIGAVIGVTVVNAGSQPVFTEDQKADCTVVILYRRSGSGWTAVSPCGSERAARTVSLGSGEALEASIDTMSTNFAEQPVEPGEYRVTFGFRWQAGPEAGEAARVESSVFTIG</sequence>
<organism evidence="1 2">
    <name type="scientific">Rhizocola hellebori</name>
    <dbReference type="NCBI Taxonomy" id="1392758"/>
    <lineage>
        <taxon>Bacteria</taxon>
        <taxon>Bacillati</taxon>
        <taxon>Actinomycetota</taxon>
        <taxon>Actinomycetes</taxon>
        <taxon>Micromonosporales</taxon>
        <taxon>Micromonosporaceae</taxon>
        <taxon>Rhizocola</taxon>
    </lineage>
</organism>
<gene>
    <name evidence="1" type="ORF">Rhe02_56030</name>
</gene>
<evidence type="ECO:0000313" key="2">
    <source>
        <dbReference type="Proteomes" id="UP000612899"/>
    </source>
</evidence>
<reference evidence="1" key="1">
    <citation type="submission" date="2021-01" db="EMBL/GenBank/DDBJ databases">
        <title>Whole genome shotgun sequence of Rhizocola hellebori NBRC 109834.</title>
        <authorList>
            <person name="Komaki H."/>
            <person name="Tamura T."/>
        </authorList>
    </citation>
    <scope>NUCLEOTIDE SEQUENCE</scope>
    <source>
        <strain evidence="1">NBRC 109834</strain>
    </source>
</reference>